<evidence type="ECO:0000313" key="2">
    <source>
        <dbReference type="EMBL" id="CCC50310.1"/>
    </source>
</evidence>
<proteinExistence type="predicted"/>
<organism evidence="2">
    <name type="scientific">Trypanosoma vivax (strain Y486)</name>
    <dbReference type="NCBI Taxonomy" id="1055687"/>
    <lineage>
        <taxon>Eukaryota</taxon>
        <taxon>Discoba</taxon>
        <taxon>Euglenozoa</taxon>
        <taxon>Kinetoplastea</taxon>
        <taxon>Metakinetoplastina</taxon>
        <taxon>Trypanosomatida</taxon>
        <taxon>Trypanosomatidae</taxon>
        <taxon>Trypanosoma</taxon>
        <taxon>Duttonella</taxon>
    </lineage>
</organism>
<feature type="compositionally biased region" description="Low complexity" evidence="1">
    <location>
        <begin position="682"/>
        <end position="694"/>
    </location>
</feature>
<dbReference type="EMBL" id="HE573025">
    <property type="protein sequence ID" value="CCC50310.1"/>
    <property type="molecule type" value="Genomic_DNA"/>
</dbReference>
<feature type="region of interest" description="Disordered" evidence="1">
    <location>
        <begin position="675"/>
        <end position="694"/>
    </location>
</feature>
<dbReference type="AlphaFoldDB" id="G0U208"/>
<sequence>MKRHPVPKPTDISAYFFRQLIDADGDVPTIRGDNLRSLEVKKAVATVLSNSFVPEEVSILLQGCAPKERRCAEVLEAMLDESWKRVEEIIERNKERRRIIEYELPQAVATASGYTYWTEESAGKLYNLPVASDFVTWDDKDKESDGCKTWGAGAGASDFDEAVASERANNNDQTDSCLQMGDLLRGSAEDKPKIVKAEGALCAAPLMTSGPSSSSLQSNSAPKVRGIHGAKALRMSGKDLIDESKTLHCLRRAFAPILRQRDQLPKSLTLLLNAIQEVQSNKFPAIESVIEMSLFPMPFHRSFRCISSFFMRHLTSEPENIEREQSFISMYKPVDEELWMARKKLSELIETSSDHTDRDTKTDFIYRTLLDELRKRKLLHDTCQNGLKVVSEEAEAWLGGIEEALNACDEKSLELLSSIEQGAAAYMAELSATAERRKAASAEIQSSYKSDFDRLRSSLEGKLYRAKKSEEIESLLLQQLQSSHEQLLESMGKRMSLLGEEANIKFVSDAVEKAKEARSHLIEQCRQHVKRLKTDEHYRRSRIVCCARDNALLWSRCLNDLASLYEGRFDRLRDKCGASLQLRYLLVYEKDQVARDLEETQREMRYLDDKWSEVVQLLEEFEMPVPPLLQIESDSACRELREKLCMLVAERLVHGEVSHIAPKLTCAQRLSFKENGDEGGETASPSAAAASATA</sequence>
<reference evidence="2" key="1">
    <citation type="journal article" date="2012" name="Proc. Natl. Acad. Sci. U.S.A.">
        <title>Antigenic diversity is generated by distinct evolutionary mechanisms in African trypanosome species.</title>
        <authorList>
            <person name="Jackson A.P."/>
            <person name="Berry A."/>
            <person name="Aslett M."/>
            <person name="Allison H.C."/>
            <person name="Burton P."/>
            <person name="Vavrova-Anderson J."/>
            <person name="Brown R."/>
            <person name="Browne H."/>
            <person name="Corton N."/>
            <person name="Hauser H."/>
            <person name="Gamble J."/>
            <person name="Gilderthorp R."/>
            <person name="Marcello L."/>
            <person name="McQuillan J."/>
            <person name="Otto T.D."/>
            <person name="Quail M.A."/>
            <person name="Sanders M.J."/>
            <person name="van Tonder A."/>
            <person name="Ginger M.L."/>
            <person name="Field M.C."/>
            <person name="Barry J.D."/>
            <person name="Hertz-Fowler C."/>
            <person name="Berriman M."/>
        </authorList>
    </citation>
    <scope>NUCLEOTIDE SEQUENCE</scope>
    <source>
        <strain evidence="2">Y486</strain>
    </source>
</reference>
<accession>G0U208</accession>
<gene>
    <name evidence="2" type="ORF">TVY486_0901330</name>
</gene>
<protein>
    <submittedName>
        <fullName evidence="2">Uncharacterized protein</fullName>
    </submittedName>
</protein>
<dbReference type="VEuPathDB" id="TriTrypDB:TvY486_0901330"/>
<name>G0U208_TRYVY</name>
<evidence type="ECO:0000256" key="1">
    <source>
        <dbReference type="SAM" id="MobiDB-lite"/>
    </source>
</evidence>